<dbReference type="Gene3D" id="3.40.50.1000">
    <property type="entry name" value="HAD superfamily/HAD-like"/>
    <property type="match status" value="2"/>
</dbReference>
<dbReference type="RefSeq" id="WP_352066012.1">
    <property type="nucleotide sequence ID" value="NZ_JBEPAZ010000084.1"/>
</dbReference>
<dbReference type="NCBIfam" id="TIGR01460">
    <property type="entry name" value="HAD-SF-IIA"/>
    <property type="match status" value="1"/>
</dbReference>
<dbReference type="PANTHER" id="PTHR19288:SF46">
    <property type="entry name" value="HALOACID DEHALOGENASE-LIKE HYDROLASE DOMAIN-CONTAINING PROTEIN 2"/>
    <property type="match status" value="1"/>
</dbReference>
<dbReference type="PANTHER" id="PTHR19288">
    <property type="entry name" value="4-NITROPHENYLPHOSPHATASE-RELATED"/>
    <property type="match status" value="1"/>
</dbReference>
<evidence type="ECO:0000313" key="2">
    <source>
        <dbReference type="Proteomes" id="UP001470023"/>
    </source>
</evidence>
<proteinExistence type="predicted"/>
<reference evidence="1 2" key="1">
    <citation type="submission" date="2024-06" db="EMBL/GenBank/DDBJ databases">
        <title>The Natural Products Discovery Center: Release of the First 8490 Sequenced Strains for Exploring Actinobacteria Biosynthetic Diversity.</title>
        <authorList>
            <person name="Kalkreuter E."/>
            <person name="Kautsar S.A."/>
            <person name="Yang D."/>
            <person name="Bader C.D."/>
            <person name="Teijaro C.N."/>
            <person name="Fluegel L."/>
            <person name="Davis C.M."/>
            <person name="Simpson J.R."/>
            <person name="Lauterbach L."/>
            <person name="Steele A.D."/>
            <person name="Gui C."/>
            <person name="Meng S."/>
            <person name="Li G."/>
            <person name="Viehrig K."/>
            <person name="Ye F."/>
            <person name="Su P."/>
            <person name="Kiefer A.F."/>
            <person name="Nichols A."/>
            <person name="Cepeda A.J."/>
            <person name="Yan W."/>
            <person name="Fan B."/>
            <person name="Jiang Y."/>
            <person name="Adhikari A."/>
            <person name="Zheng C.-J."/>
            <person name="Schuster L."/>
            <person name="Cowan T.M."/>
            <person name="Smanski M.J."/>
            <person name="Chevrette M.G."/>
            <person name="De Carvalho L.P.S."/>
            <person name="Shen B."/>
        </authorList>
    </citation>
    <scope>NUCLEOTIDE SEQUENCE [LARGE SCALE GENOMIC DNA]</scope>
    <source>
        <strain evidence="1 2">NPDC001166</strain>
    </source>
</reference>
<sequence length="263" mass="28019">MMNSPLPLYHGYAFDLDGTLYIGDELIPGAERVVRELRESGSRVVFVTNKPLETSTSYAEKLTRLGIPAVVGDVVSAIDALVLYLRRHHPNAVLLPVAEQVVISELDSAGFTTTRYPDQADVVVVSFDRTFDYDKLNRAYHAVRRGAAIVATNPDPYCPTPDGGLPDCAAMLAAIEACTGATAEAIVGKPSVHMAEAFLDRLQVPADQAAMVGDRVLTDVAMGKAAGMESVLVLSGATSAEQAALSNPKPTHIIDDVRALICI</sequence>
<dbReference type="InterPro" id="IPR006357">
    <property type="entry name" value="HAD-SF_hydro_IIA"/>
</dbReference>
<dbReference type="Pfam" id="PF13242">
    <property type="entry name" value="Hydrolase_like"/>
    <property type="match status" value="1"/>
</dbReference>
<protein>
    <submittedName>
        <fullName evidence="1">HAD-IIA family hydrolase</fullName>
    </submittedName>
</protein>
<dbReference type="EMBL" id="JBEPAZ010000084">
    <property type="protein sequence ID" value="MER6434114.1"/>
    <property type="molecule type" value="Genomic_DNA"/>
</dbReference>
<dbReference type="Pfam" id="PF13344">
    <property type="entry name" value="Hydrolase_6"/>
    <property type="match status" value="1"/>
</dbReference>
<accession>A0ABV1UK45</accession>
<keyword evidence="2" id="KW-1185">Reference proteome</keyword>
<dbReference type="InterPro" id="IPR023214">
    <property type="entry name" value="HAD_sf"/>
</dbReference>
<dbReference type="InterPro" id="IPR036412">
    <property type="entry name" value="HAD-like_sf"/>
</dbReference>
<organism evidence="1 2">
    <name type="scientific">Streptomyces sp. 900105245</name>
    <dbReference type="NCBI Taxonomy" id="3154379"/>
    <lineage>
        <taxon>Bacteria</taxon>
        <taxon>Bacillati</taxon>
        <taxon>Actinomycetota</taxon>
        <taxon>Actinomycetes</taxon>
        <taxon>Kitasatosporales</taxon>
        <taxon>Streptomycetaceae</taxon>
        <taxon>Streptomyces</taxon>
    </lineage>
</organism>
<dbReference type="GO" id="GO:0016787">
    <property type="term" value="F:hydrolase activity"/>
    <property type="evidence" value="ECO:0007669"/>
    <property type="project" value="UniProtKB-KW"/>
</dbReference>
<name>A0ABV1UK45_9ACTN</name>
<comment type="caution">
    <text evidence="1">The sequence shown here is derived from an EMBL/GenBank/DDBJ whole genome shotgun (WGS) entry which is preliminary data.</text>
</comment>
<keyword evidence="1" id="KW-0378">Hydrolase</keyword>
<dbReference type="Proteomes" id="UP001470023">
    <property type="component" value="Unassembled WGS sequence"/>
</dbReference>
<dbReference type="SUPFAM" id="SSF56784">
    <property type="entry name" value="HAD-like"/>
    <property type="match status" value="1"/>
</dbReference>
<evidence type="ECO:0000313" key="1">
    <source>
        <dbReference type="EMBL" id="MER6434114.1"/>
    </source>
</evidence>
<gene>
    <name evidence="1" type="ORF">ABT272_41505</name>
</gene>